<dbReference type="Proteomes" id="UP001291623">
    <property type="component" value="Unassembled WGS sequence"/>
</dbReference>
<evidence type="ECO:0000313" key="2">
    <source>
        <dbReference type="Proteomes" id="UP001291623"/>
    </source>
</evidence>
<sequence length="297" mass="33130">MESGQGILWGGCRHVEGRFDYRSLGVGWWQVDGTELRQYGSWKVVLCGLPGVIGIGRGKSKSWLNGSSGKYKEWKLPNLSQDVHTCDEFGDVERDSLSACDVVDCEYSLCQMNALIIDNGVEEKSQRIYMGVYSTCIPDIPSILDTQSIYSGVYNTDSYLMAKKRRSKNPIGTGRGDTKLITPHQLSPRGTCEVGIMDAEMLEEPGGKYSTYPRILTISTKYSVEGPLRMKERYVKTTFESPKVNEEVVPEKLRGAFGQTLISAGWAQIVRNTAREPEVLTRLDAGPDPEKITEYES</sequence>
<keyword evidence="2" id="KW-1185">Reference proteome</keyword>
<proteinExistence type="predicted"/>
<dbReference type="EMBL" id="JAVYJV010000020">
    <property type="protein sequence ID" value="KAK4343718.1"/>
    <property type="molecule type" value="Genomic_DNA"/>
</dbReference>
<organism evidence="1 2">
    <name type="scientific">Anisodus tanguticus</name>
    <dbReference type="NCBI Taxonomy" id="243964"/>
    <lineage>
        <taxon>Eukaryota</taxon>
        <taxon>Viridiplantae</taxon>
        <taxon>Streptophyta</taxon>
        <taxon>Embryophyta</taxon>
        <taxon>Tracheophyta</taxon>
        <taxon>Spermatophyta</taxon>
        <taxon>Magnoliopsida</taxon>
        <taxon>eudicotyledons</taxon>
        <taxon>Gunneridae</taxon>
        <taxon>Pentapetalae</taxon>
        <taxon>asterids</taxon>
        <taxon>lamiids</taxon>
        <taxon>Solanales</taxon>
        <taxon>Solanaceae</taxon>
        <taxon>Solanoideae</taxon>
        <taxon>Hyoscyameae</taxon>
        <taxon>Anisodus</taxon>
    </lineage>
</organism>
<evidence type="ECO:0000313" key="1">
    <source>
        <dbReference type="EMBL" id="KAK4343718.1"/>
    </source>
</evidence>
<reference evidence="1" key="1">
    <citation type="submission" date="2023-12" db="EMBL/GenBank/DDBJ databases">
        <title>Genome assembly of Anisodus tanguticus.</title>
        <authorList>
            <person name="Wang Y.-J."/>
        </authorList>
    </citation>
    <scope>NUCLEOTIDE SEQUENCE</scope>
    <source>
        <strain evidence="1">KB-2021</strain>
        <tissue evidence="1">Leaf</tissue>
    </source>
</reference>
<comment type="caution">
    <text evidence="1">The sequence shown here is derived from an EMBL/GenBank/DDBJ whole genome shotgun (WGS) entry which is preliminary data.</text>
</comment>
<gene>
    <name evidence="1" type="ORF">RND71_036812</name>
</gene>
<dbReference type="AlphaFoldDB" id="A0AAE1UT30"/>
<accession>A0AAE1UT30</accession>
<protein>
    <submittedName>
        <fullName evidence="1">Uncharacterized protein</fullName>
    </submittedName>
</protein>
<name>A0AAE1UT30_9SOLA</name>